<accession>A0A9N9HVE3</accession>
<feature type="non-terminal residue" evidence="1">
    <location>
        <position position="90"/>
    </location>
</feature>
<reference evidence="1" key="1">
    <citation type="submission" date="2021-06" db="EMBL/GenBank/DDBJ databases">
        <authorList>
            <person name="Kallberg Y."/>
            <person name="Tangrot J."/>
            <person name="Rosling A."/>
        </authorList>
    </citation>
    <scope>NUCLEOTIDE SEQUENCE</scope>
    <source>
        <strain evidence="1">87-6 pot B 2015</strain>
    </source>
</reference>
<name>A0A9N9HVE3_FUNMO</name>
<proteinExistence type="predicted"/>
<dbReference type="Proteomes" id="UP000789375">
    <property type="component" value="Unassembled WGS sequence"/>
</dbReference>
<keyword evidence="2" id="KW-1185">Reference proteome</keyword>
<evidence type="ECO:0000313" key="2">
    <source>
        <dbReference type="Proteomes" id="UP000789375"/>
    </source>
</evidence>
<evidence type="ECO:0000313" key="1">
    <source>
        <dbReference type="EMBL" id="CAG8707308.1"/>
    </source>
</evidence>
<dbReference type="AlphaFoldDB" id="A0A9N9HVE3"/>
<comment type="caution">
    <text evidence="1">The sequence shown here is derived from an EMBL/GenBank/DDBJ whole genome shotgun (WGS) entry which is preliminary data.</text>
</comment>
<organism evidence="1 2">
    <name type="scientific">Funneliformis mosseae</name>
    <name type="common">Endomycorrhizal fungus</name>
    <name type="synonym">Glomus mosseae</name>
    <dbReference type="NCBI Taxonomy" id="27381"/>
    <lineage>
        <taxon>Eukaryota</taxon>
        <taxon>Fungi</taxon>
        <taxon>Fungi incertae sedis</taxon>
        <taxon>Mucoromycota</taxon>
        <taxon>Glomeromycotina</taxon>
        <taxon>Glomeromycetes</taxon>
        <taxon>Glomerales</taxon>
        <taxon>Glomeraceae</taxon>
        <taxon>Funneliformis</taxon>
    </lineage>
</organism>
<dbReference type="EMBL" id="CAJVPP010009849">
    <property type="protein sequence ID" value="CAG8707308.1"/>
    <property type="molecule type" value="Genomic_DNA"/>
</dbReference>
<gene>
    <name evidence="1" type="ORF">FMOSSE_LOCUS14098</name>
</gene>
<protein>
    <submittedName>
        <fullName evidence="1">11204_t:CDS:1</fullName>
    </submittedName>
</protein>
<sequence>HATTCSMGIPTSWIRYPTFTTMGAIAGRAIAVFLSSYACGTVVDHYQRPDIEKQQLEKKNALQTYECRTKIKRRTQVMMKDLADETVLES</sequence>